<gene>
    <name evidence="2" type="ORF">FCI23_52625</name>
</gene>
<dbReference type="RefSeq" id="WP_136731066.1">
    <property type="nucleotide sequence ID" value="NZ_SUMC01000192.1"/>
</dbReference>
<accession>A0A4V6WIV0</accession>
<protein>
    <submittedName>
        <fullName evidence="2">Restriction endonuclease</fullName>
    </submittedName>
</protein>
<dbReference type="InterPro" id="IPR011335">
    <property type="entry name" value="Restrct_endonuc-II-like"/>
</dbReference>
<keyword evidence="2" id="KW-0255">Endonuclease</keyword>
<keyword evidence="2" id="KW-0378">Hydrolase</keyword>
<evidence type="ECO:0000259" key="1">
    <source>
        <dbReference type="Pfam" id="PF04471"/>
    </source>
</evidence>
<dbReference type="Proteomes" id="UP000305778">
    <property type="component" value="Unassembled WGS sequence"/>
</dbReference>
<feature type="domain" description="Restriction endonuclease type IV Mrr" evidence="1">
    <location>
        <begin position="4"/>
        <end position="135"/>
    </location>
</feature>
<keyword evidence="2" id="KW-0540">Nuclease</keyword>
<keyword evidence="3" id="KW-1185">Reference proteome</keyword>
<dbReference type="Pfam" id="PF04471">
    <property type="entry name" value="Mrr_cat"/>
    <property type="match status" value="1"/>
</dbReference>
<dbReference type="PANTHER" id="PTHR30015">
    <property type="entry name" value="MRR RESTRICTION SYSTEM PROTEIN"/>
    <property type="match status" value="1"/>
</dbReference>
<evidence type="ECO:0000313" key="2">
    <source>
        <dbReference type="EMBL" id="TJZ95068.1"/>
    </source>
</evidence>
<dbReference type="GO" id="GO:0009307">
    <property type="term" value="P:DNA restriction-modification system"/>
    <property type="evidence" value="ECO:0007669"/>
    <property type="project" value="InterPro"/>
</dbReference>
<dbReference type="InterPro" id="IPR011856">
    <property type="entry name" value="tRNA_endonuc-like_dom_sf"/>
</dbReference>
<evidence type="ECO:0000313" key="3">
    <source>
        <dbReference type="Proteomes" id="UP000305778"/>
    </source>
</evidence>
<sequence>MPYDDMNETQFEEFCFELMRDMGFVNLDWRKGTGLAASPSDSGRDIVAQLPREELDGRHYLETWFVDCKHYQRGIPPDKITSLLAWATAERADVALVIASNYLSNPCKDFLKSYETNNRPPFRVRYWERPNLERLLESRDEFIIRHLQSKRRTEAEIIEAEQEFFDRVWYNRKMVLEERIAAGDKSIPEELIATMRAACREMEAKYGEGNLGPYSDFEWGMVSGKLSALRWVLGDEWDNLDS</sequence>
<name>A0A4V6WIV0_9ACTN</name>
<organism evidence="2 3">
    <name type="scientific">Actinacidiphila oryziradicis</name>
    <dbReference type="NCBI Taxonomy" id="2571141"/>
    <lineage>
        <taxon>Bacteria</taxon>
        <taxon>Bacillati</taxon>
        <taxon>Actinomycetota</taxon>
        <taxon>Actinomycetes</taxon>
        <taxon>Kitasatosporales</taxon>
        <taxon>Streptomycetaceae</taxon>
        <taxon>Actinacidiphila</taxon>
    </lineage>
</organism>
<dbReference type="Gene3D" id="3.40.1350.10">
    <property type="match status" value="1"/>
</dbReference>
<dbReference type="AlphaFoldDB" id="A0A4V6WIV0"/>
<proteinExistence type="predicted"/>
<comment type="caution">
    <text evidence="2">The sequence shown here is derived from an EMBL/GenBank/DDBJ whole genome shotgun (WGS) entry which is preliminary data.</text>
</comment>
<dbReference type="GO" id="GO:0015666">
    <property type="term" value="F:restriction endodeoxyribonuclease activity"/>
    <property type="evidence" value="ECO:0007669"/>
    <property type="project" value="TreeGrafter"/>
</dbReference>
<dbReference type="OrthoDB" id="8685584at2"/>
<dbReference type="GO" id="GO:0003677">
    <property type="term" value="F:DNA binding"/>
    <property type="evidence" value="ECO:0007669"/>
    <property type="project" value="InterPro"/>
</dbReference>
<dbReference type="SUPFAM" id="SSF52980">
    <property type="entry name" value="Restriction endonuclease-like"/>
    <property type="match status" value="1"/>
</dbReference>
<dbReference type="PANTHER" id="PTHR30015:SF6">
    <property type="entry name" value="SLL1429 PROTEIN"/>
    <property type="match status" value="1"/>
</dbReference>
<dbReference type="EMBL" id="SUMC01000192">
    <property type="protein sequence ID" value="TJZ95068.1"/>
    <property type="molecule type" value="Genomic_DNA"/>
</dbReference>
<reference evidence="2 3" key="1">
    <citation type="submission" date="2019-04" db="EMBL/GenBank/DDBJ databases">
        <title>Streptomyces oryziradicis sp. nov., a novel actinomycete isolated from rhizosphere soil of rice (Oryza sativa L.).</title>
        <authorList>
            <person name="Li C."/>
        </authorList>
    </citation>
    <scope>NUCLEOTIDE SEQUENCE [LARGE SCALE GENOMIC DNA]</scope>
    <source>
        <strain evidence="2 3">NEAU-C40</strain>
    </source>
</reference>
<dbReference type="InterPro" id="IPR052906">
    <property type="entry name" value="Type_IV_Methyl-Rstrct_Enzyme"/>
</dbReference>
<dbReference type="InterPro" id="IPR007560">
    <property type="entry name" value="Restrct_endonuc_IV_Mrr"/>
</dbReference>